<dbReference type="Proteomes" id="UP000197277">
    <property type="component" value="Unassembled WGS sequence"/>
</dbReference>
<gene>
    <name evidence="1" type="ORF">CDA63_09055</name>
</gene>
<dbReference type="AlphaFoldDB" id="A0A246FKS9"/>
<evidence type="ECO:0000313" key="2">
    <source>
        <dbReference type="Proteomes" id="UP000197277"/>
    </source>
</evidence>
<protein>
    <submittedName>
        <fullName evidence="1">Uncharacterized protein</fullName>
    </submittedName>
</protein>
<keyword evidence="2" id="KW-1185">Reference proteome</keyword>
<organism evidence="1 2">
    <name type="scientific">Hymenobacter amundsenii</name>
    <dbReference type="NCBI Taxonomy" id="2006685"/>
    <lineage>
        <taxon>Bacteria</taxon>
        <taxon>Pseudomonadati</taxon>
        <taxon>Bacteroidota</taxon>
        <taxon>Cytophagia</taxon>
        <taxon>Cytophagales</taxon>
        <taxon>Hymenobacteraceae</taxon>
        <taxon>Hymenobacter</taxon>
    </lineage>
</organism>
<dbReference type="EMBL" id="NIRR01000012">
    <property type="protein sequence ID" value="OWP63346.1"/>
    <property type="molecule type" value="Genomic_DNA"/>
</dbReference>
<accession>A0A246FKS9</accession>
<sequence>GRTLALRFRRLHRRRREQLLRRRHALQLAALRLLHCQQLRLAQLPAPPAPGTVRLLTPKGQVLTGPLKPGQEILLRLPDALVPARVGGQLPLLL</sequence>
<comment type="caution">
    <text evidence="1">The sequence shown here is derived from an EMBL/GenBank/DDBJ whole genome shotgun (WGS) entry which is preliminary data.</text>
</comment>
<proteinExistence type="predicted"/>
<name>A0A246FKS9_9BACT</name>
<dbReference type="RefSeq" id="WP_165768248.1">
    <property type="nucleotide sequence ID" value="NZ_NIRR01000012.1"/>
</dbReference>
<feature type="non-terminal residue" evidence="1">
    <location>
        <position position="1"/>
    </location>
</feature>
<reference evidence="1 2" key="1">
    <citation type="submission" date="2017-06" db="EMBL/GenBank/DDBJ databases">
        <title>Hymenobacter amundsenii sp. nov. isolated from regoliths in Antarctica.</title>
        <authorList>
            <person name="Sedlacek I."/>
            <person name="Kralova S."/>
            <person name="Pantucek R."/>
            <person name="Svec P."/>
            <person name="Holochova P."/>
            <person name="Stankova E."/>
            <person name="Vrbovska V."/>
            <person name="Busse H.-J."/>
        </authorList>
    </citation>
    <scope>NUCLEOTIDE SEQUENCE [LARGE SCALE GENOMIC DNA]</scope>
    <source>
        <strain evidence="1 2">CCM 8682</strain>
    </source>
</reference>
<evidence type="ECO:0000313" key="1">
    <source>
        <dbReference type="EMBL" id="OWP63346.1"/>
    </source>
</evidence>